<reference evidence="3 4" key="1">
    <citation type="submission" date="2024-02" db="EMBL/GenBank/DDBJ databases">
        <title>Roseibium algae sp. nov., isolated from marine alga (Grateloupia sp.), showing potential in myo-inositol conversion.</title>
        <authorList>
            <person name="Wang Y."/>
        </authorList>
    </citation>
    <scope>NUCLEOTIDE SEQUENCE [LARGE SCALE GENOMIC DNA]</scope>
    <source>
        <strain evidence="3 4">H3510</strain>
    </source>
</reference>
<dbReference type="EMBL" id="JBAKIA010000005">
    <property type="protein sequence ID" value="MEJ8474477.1"/>
    <property type="molecule type" value="Genomic_DNA"/>
</dbReference>
<comment type="caution">
    <text evidence="3">The sequence shown here is derived from an EMBL/GenBank/DDBJ whole genome shotgun (WGS) entry which is preliminary data.</text>
</comment>
<keyword evidence="4" id="KW-1185">Reference proteome</keyword>
<gene>
    <name evidence="3" type="ORF">V6575_10285</name>
</gene>
<evidence type="ECO:0000313" key="4">
    <source>
        <dbReference type="Proteomes" id="UP001385499"/>
    </source>
</evidence>
<keyword evidence="2" id="KW-1133">Transmembrane helix</keyword>
<organism evidence="3 4">
    <name type="scientific">Roseibium algae</name>
    <dbReference type="NCBI Taxonomy" id="3123038"/>
    <lineage>
        <taxon>Bacteria</taxon>
        <taxon>Pseudomonadati</taxon>
        <taxon>Pseudomonadota</taxon>
        <taxon>Alphaproteobacteria</taxon>
        <taxon>Hyphomicrobiales</taxon>
        <taxon>Stappiaceae</taxon>
        <taxon>Roseibium</taxon>
    </lineage>
</organism>
<feature type="transmembrane region" description="Helical" evidence="2">
    <location>
        <begin position="320"/>
        <end position="343"/>
    </location>
</feature>
<dbReference type="Proteomes" id="UP001385499">
    <property type="component" value="Unassembled WGS sequence"/>
</dbReference>
<accession>A0ABU8TKM9</accession>
<evidence type="ECO:0000313" key="3">
    <source>
        <dbReference type="EMBL" id="MEJ8474477.1"/>
    </source>
</evidence>
<name>A0ABU8TKM9_9HYPH</name>
<keyword evidence="2" id="KW-0812">Transmembrane</keyword>
<keyword evidence="2" id="KW-0472">Membrane</keyword>
<proteinExistence type="predicted"/>
<dbReference type="RefSeq" id="WP_340274223.1">
    <property type="nucleotide sequence ID" value="NZ_JBAKIA010000005.1"/>
</dbReference>
<evidence type="ECO:0000256" key="1">
    <source>
        <dbReference type="SAM" id="MobiDB-lite"/>
    </source>
</evidence>
<evidence type="ECO:0000256" key="2">
    <source>
        <dbReference type="SAM" id="Phobius"/>
    </source>
</evidence>
<sequence length="353" mass="37865">MKLRVIIPVVIAAVAAVMLFVVWRANEGIEFSSALEESVMPPSGETTLRMFSPDDKALVPLDLPVPSGTIQLEDQLVLEPPAVEIENSISIPNASTDDSSWSIARGPASIETGDVGQAPGSPQPPTLTTLSTSQLAAKFATSGSAEQSEIIDLIKLRDQRVTRVSGEFFPDMAYEEEHNAFITVSRGRLGDSEAPASENTQLFTAGTMEPTAFEVKNTKTTNLIGAQLVGANFEFTPSEIQWRYVLDGGEDTFNWVVKPKKEGNLQLTVVLKNKLRIGDTELVLPVSQFPKNVTVSVDIWTKLGRLTTGAETAIDKAQKIGLGLAALFGFGSIGGAWAAIGAWRKRRAGPASP</sequence>
<feature type="transmembrane region" description="Helical" evidence="2">
    <location>
        <begin position="5"/>
        <end position="23"/>
    </location>
</feature>
<evidence type="ECO:0008006" key="5">
    <source>
        <dbReference type="Google" id="ProtNLM"/>
    </source>
</evidence>
<feature type="compositionally biased region" description="Polar residues" evidence="1">
    <location>
        <begin position="88"/>
        <end position="102"/>
    </location>
</feature>
<protein>
    <recommendedName>
        <fullName evidence="5">DUF3068 domain-containing protein</fullName>
    </recommendedName>
</protein>
<feature type="region of interest" description="Disordered" evidence="1">
    <location>
        <begin position="88"/>
        <end position="126"/>
    </location>
</feature>